<evidence type="ECO:0000313" key="3">
    <source>
        <dbReference type="Proteomes" id="UP001463665"/>
    </source>
</evidence>
<sequence>MGGENVPGGVKILLMGVLVAMLAYIFFPLIAMFGYNWFVWLLIIGIILLLYRLFSEDKTILKSDKNE</sequence>
<dbReference type="Proteomes" id="UP001463665">
    <property type="component" value="Chromosome"/>
</dbReference>
<evidence type="ECO:0000256" key="1">
    <source>
        <dbReference type="SAM" id="Phobius"/>
    </source>
</evidence>
<keyword evidence="3" id="KW-1185">Reference proteome</keyword>
<dbReference type="EMBL" id="CP154834">
    <property type="protein sequence ID" value="XAO75647.1"/>
    <property type="molecule type" value="Genomic_DNA"/>
</dbReference>
<feature type="transmembrane region" description="Helical" evidence="1">
    <location>
        <begin position="12"/>
        <end position="31"/>
    </location>
</feature>
<gene>
    <name evidence="2" type="ORF">AAFP95_07105</name>
</gene>
<dbReference type="AlphaFoldDB" id="A0AAU6WRM2"/>
<reference evidence="2 3" key="1">
    <citation type="submission" date="2024-04" db="EMBL/GenBank/DDBJ databases">
        <title>Genome sequencing and assembly of rice foliar adapted Chryseobacterium endophyticum OsEnb-ALM-A6.</title>
        <authorList>
            <person name="Kumar S."/>
            <person name="Javed M."/>
            <person name="Chouhan V."/>
            <person name="Charishma K."/>
            <person name="Patel A."/>
            <person name="Kumar M."/>
            <person name="Sahu K.P."/>
            <person name="Kumar A."/>
        </authorList>
    </citation>
    <scope>NUCLEOTIDE SEQUENCE [LARGE SCALE GENOMIC DNA]</scope>
    <source>
        <strain evidence="2 3">OsEnb-ALM-A6</strain>
    </source>
</reference>
<feature type="transmembrane region" description="Helical" evidence="1">
    <location>
        <begin position="37"/>
        <end position="54"/>
    </location>
</feature>
<organism evidence="2 3">
    <name type="scientific">Chryseobacterium endophyticum</name>
    <dbReference type="NCBI Taxonomy" id="1854762"/>
    <lineage>
        <taxon>Bacteria</taxon>
        <taxon>Pseudomonadati</taxon>
        <taxon>Bacteroidota</taxon>
        <taxon>Flavobacteriia</taxon>
        <taxon>Flavobacteriales</taxon>
        <taxon>Weeksellaceae</taxon>
        <taxon>Chryseobacterium group</taxon>
        <taxon>Chryseobacterium</taxon>
    </lineage>
</organism>
<keyword evidence="1" id="KW-1133">Transmembrane helix</keyword>
<evidence type="ECO:0000313" key="2">
    <source>
        <dbReference type="EMBL" id="XAO75647.1"/>
    </source>
</evidence>
<keyword evidence="1" id="KW-0472">Membrane</keyword>
<protein>
    <recommendedName>
        <fullName evidence="4">DUF4175 domain-containing protein</fullName>
    </recommendedName>
</protein>
<name>A0AAU6WRM2_9FLAO</name>
<evidence type="ECO:0008006" key="4">
    <source>
        <dbReference type="Google" id="ProtNLM"/>
    </source>
</evidence>
<dbReference type="RefSeq" id="WP_345767271.1">
    <property type="nucleotide sequence ID" value="NZ_CP154834.1"/>
</dbReference>
<proteinExistence type="predicted"/>
<keyword evidence="1" id="KW-0812">Transmembrane</keyword>
<accession>A0AAU6WRM2</accession>